<dbReference type="InterPro" id="IPR003593">
    <property type="entry name" value="AAA+_ATPase"/>
</dbReference>
<accession>A0ABQ6FT86</accession>
<dbReference type="Pfam" id="PF00005">
    <property type="entry name" value="ABC_tran"/>
    <property type="match status" value="2"/>
</dbReference>
<dbReference type="InterPro" id="IPR027417">
    <property type="entry name" value="P-loop_NTPase"/>
</dbReference>
<sequence length="581" mass="63493">MPDLNVDNVSFTYAGSERAVLHSVQLTIPAGEFVLLAGPSGCGKSTLALALAGLIPSRIAGTFEGHVYLGAQEIGTMEVHEAAQHIGIVFQNPDEQLVHLDVESEIAFGPENLALPHAEIERRVVTSLAHTRMEAARKLEIFTLSGGQKQRVAIAATLAMQSRVLVLDEPTSDLDPVGTQEVLSVLHMLNKQYGWTIVLVEHKIDEVVPWVDRVLLMDEGRIVVDAPTRGAFSDLAPWQQLEVSVPQMVTLAHALPDVFQHTLPLTADEAYAAMADSAYAGVLLEHAQRQPAISIYLDASGKPRAEDVLRWEQVGLSYGAKTILRDINLTVQPQDWLAIVGANGAGKTSLASLAMGFQAPTRGRIFSGGRSVVPGQISRQAEYMAYLFQAADKMLFTASVEQELSFGLKHQRGRQQQKQHPYTVEKLLEIIDLTADRATNPFHLSHGQRKRLAIGALLARYPQALILDEPTTGQDEGHARAFLQFLQSLRQSELLTYIMITHNMGSVAEYANRMVVLHDTRVVFDGAPDYVFSHTDELAGYGILAPPIAQLHSRLCGGQASRVSLSVQAFLQALQSIEAHL</sequence>
<reference evidence="6 7" key="1">
    <citation type="submission" date="2023-02" db="EMBL/GenBank/DDBJ databases">
        <title>Dictyobacter halimunensis sp. nov., a new member of the class Ktedonobacteria from forest soil in a geothermal area.</title>
        <authorList>
            <person name="Rachmania M.K."/>
            <person name="Ningsih F."/>
            <person name="Sakai Y."/>
            <person name="Yabe S."/>
            <person name="Yokota A."/>
            <person name="Sjamsuridzal W."/>
        </authorList>
    </citation>
    <scope>NUCLEOTIDE SEQUENCE [LARGE SCALE GENOMIC DNA]</scope>
    <source>
        <strain evidence="6 7">S3.2.2.5</strain>
    </source>
</reference>
<feature type="domain" description="ABC transporter" evidence="5">
    <location>
        <begin position="4"/>
        <end position="244"/>
    </location>
</feature>
<evidence type="ECO:0000256" key="4">
    <source>
        <dbReference type="ARBA" id="ARBA00022840"/>
    </source>
</evidence>
<organism evidence="6 7">
    <name type="scientific">Dictyobacter halimunensis</name>
    <dbReference type="NCBI Taxonomy" id="3026934"/>
    <lineage>
        <taxon>Bacteria</taxon>
        <taxon>Bacillati</taxon>
        <taxon>Chloroflexota</taxon>
        <taxon>Ktedonobacteria</taxon>
        <taxon>Ktedonobacterales</taxon>
        <taxon>Dictyobacteraceae</taxon>
        <taxon>Dictyobacter</taxon>
    </lineage>
</organism>
<dbReference type="PROSITE" id="PS00211">
    <property type="entry name" value="ABC_TRANSPORTER_1"/>
    <property type="match status" value="2"/>
</dbReference>
<dbReference type="PANTHER" id="PTHR43553">
    <property type="entry name" value="HEAVY METAL TRANSPORTER"/>
    <property type="match status" value="1"/>
</dbReference>
<dbReference type="PANTHER" id="PTHR43553:SF24">
    <property type="entry name" value="ENERGY-COUPLING FACTOR TRANSPORTER ATP-BINDING PROTEIN ECFA1"/>
    <property type="match status" value="1"/>
</dbReference>
<dbReference type="RefSeq" id="WP_338250229.1">
    <property type="nucleotide sequence ID" value="NZ_BSRI01000001.1"/>
</dbReference>
<dbReference type="Proteomes" id="UP001344906">
    <property type="component" value="Unassembled WGS sequence"/>
</dbReference>
<feature type="domain" description="ABC transporter" evidence="5">
    <location>
        <begin position="309"/>
        <end position="544"/>
    </location>
</feature>
<protein>
    <submittedName>
        <fullName evidence="6">HMP/thiamine import ATP-binding protein YkoD</fullName>
    </submittedName>
</protein>
<comment type="caution">
    <text evidence="6">The sequence shown here is derived from an EMBL/GenBank/DDBJ whole genome shotgun (WGS) entry which is preliminary data.</text>
</comment>
<proteinExistence type="inferred from homology"/>
<keyword evidence="2" id="KW-0813">Transport</keyword>
<name>A0ABQ6FT86_9CHLR</name>
<dbReference type="Gene3D" id="3.40.50.300">
    <property type="entry name" value="P-loop containing nucleotide triphosphate hydrolases"/>
    <property type="match status" value="2"/>
</dbReference>
<keyword evidence="3" id="KW-0547">Nucleotide-binding</keyword>
<dbReference type="PROSITE" id="PS50893">
    <property type="entry name" value="ABC_TRANSPORTER_2"/>
    <property type="match status" value="2"/>
</dbReference>
<dbReference type="InterPro" id="IPR003439">
    <property type="entry name" value="ABC_transporter-like_ATP-bd"/>
</dbReference>
<dbReference type="NCBIfam" id="NF010167">
    <property type="entry name" value="PRK13648.1"/>
    <property type="match status" value="2"/>
</dbReference>
<dbReference type="CDD" id="cd03225">
    <property type="entry name" value="ABC_cobalt_CbiO_domain1"/>
    <property type="match status" value="2"/>
</dbReference>
<evidence type="ECO:0000256" key="1">
    <source>
        <dbReference type="ARBA" id="ARBA00005417"/>
    </source>
</evidence>
<dbReference type="EMBL" id="BSRI01000001">
    <property type="protein sequence ID" value="GLV55676.1"/>
    <property type="molecule type" value="Genomic_DNA"/>
</dbReference>
<dbReference type="SMART" id="SM00382">
    <property type="entry name" value="AAA"/>
    <property type="match status" value="2"/>
</dbReference>
<evidence type="ECO:0000256" key="2">
    <source>
        <dbReference type="ARBA" id="ARBA00022448"/>
    </source>
</evidence>
<evidence type="ECO:0000256" key="3">
    <source>
        <dbReference type="ARBA" id="ARBA00022741"/>
    </source>
</evidence>
<dbReference type="InterPro" id="IPR017871">
    <property type="entry name" value="ABC_transporter-like_CS"/>
</dbReference>
<gene>
    <name evidence="6" type="primary">ykoD</name>
    <name evidence="6" type="ORF">KDH_25200</name>
</gene>
<evidence type="ECO:0000313" key="7">
    <source>
        <dbReference type="Proteomes" id="UP001344906"/>
    </source>
</evidence>
<evidence type="ECO:0000313" key="6">
    <source>
        <dbReference type="EMBL" id="GLV55676.1"/>
    </source>
</evidence>
<evidence type="ECO:0000259" key="5">
    <source>
        <dbReference type="PROSITE" id="PS50893"/>
    </source>
</evidence>
<dbReference type="InterPro" id="IPR050095">
    <property type="entry name" value="ECF_ABC_transporter_ATP-bd"/>
</dbReference>
<keyword evidence="7" id="KW-1185">Reference proteome</keyword>
<dbReference type="InterPro" id="IPR015856">
    <property type="entry name" value="ABC_transpr_CbiO/EcfA_su"/>
</dbReference>
<keyword evidence="4 6" id="KW-0067">ATP-binding</keyword>
<comment type="similarity">
    <text evidence="1">Belongs to the ABC transporter superfamily.</text>
</comment>
<dbReference type="GO" id="GO:0005524">
    <property type="term" value="F:ATP binding"/>
    <property type="evidence" value="ECO:0007669"/>
    <property type="project" value="UniProtKB-KW"/>
</dbReference>
<dbReference type="SUPFAM" id="SSF52540">
    <property type="entry name" value="P-loop containing nucleoside triphosphate hydrolases"/>
    <property type="match status" value="2"/>
</dbReference>